<accession>A0A401TCC3</accession>
<dbReference type="Pfam" id="PF21031">
    <property type="entry name" value="WDR54"/>
    <property type="match status" value="1"/>
</dbReference>
<gene>
    <name evidence="2" type="ORF">chiPu_0023974</name>
</gene>
<evidence type="ECO:0000313" key="3">
    <source>
        <dbReference type="Proteomes" id="UP000287033"/>
    </source>
</evidence>
<feature type="domain" description="WD repeat-containing protein 54 beta-propeller" evidence="1">
    <location>
        <begin position="1"/>
        <end position="41"/>
    </location>
</feature>
<dbReference type="InterPro" id="IPR049546">
    <property type="entry name" value="WDR54_beta_prop"/>
</dbReference>
<reference evidence="2 3" key="1">
    <citation type="journal article" date="2018" name="Nat. Ecol. Evol.">
        <title>Shark genomes provide insights into elasmobranch evolution and the origin of vertebrates.</title>
        <authorList>
            <person name="Hara Y"/>
            <person name="Yamaguchi K"/>
            <person name="Onimaru K"/>
            <person name="Kadota M"/>
            <person name="Koyanagi M"/>
            <person name="Keeley SD"/>
            <person name="Tatsumi K"/>
            <person name="Tanaka K"/>
            <person name="Motone F"/>
            <person name="Kageyama Y"/>
            <person name="Nozu R"/>
            <person name="Adachi N"/>
            <person name="Nishimura O"/>
            <person name="Nakagawa R"/>
            <person name="Tanegashima C"/>
            <person name="Kiyatake I"/>
            <person name="Matsumoto R"/>
            <person name="Murakumo K"/>
            <person name="Nishida K"/>
            <person name="Terakita A"/>
            <person name="Kuratani S"/>
            <person name="Sato K"/>
            <person name="Hyodo S Kuraku.S."/>
        </authorList>
    </citation>
    <scope>NUCLEOTIDE SEQUENCE [LARGE SCALE GENOMIC DNA]</scope>
</reference>
<name>A0A401TCC3_CHIPU</name>
<sequence>VEHEHMECVTDVQICGAKFCDPEGNAFAVTGYDLSEIIRYVLV</sequence>
<dbReference type="STRING" id="137246.A0A401TCC3"/>
<feature type="non-terminal residue" evidence="2">
    <location>
        <position position="1"/>
    </location>
</feature>
<proteinExistence type="predicted"/>
<dbReference type="AlphaFoldDB" id="A0A401TCC3"/>
<comment type="caution">
    <text evidence="2">The sequence shown here is derived from an EMBL/GenBank/DDBJ whole genome shotgun (WGS) entry which is preliminary data.</text>
</comment>
<keyword evidence="3" id="KW-1185">Reference proteome</keyword>
<protein>
    <recommendedName>
        <fullName evidence="1">WD repeat-containing protein 54 beta-propeller domain-containing protein</fullName>
    </recommendedName>
</protein>
<evidence type="ECO:0000313" key="2">
    <source>
        <dbReference type="EMBL" id="GCC40245.1"/>
    </source>
</evidence>
<evidence type="ECO:0000259" key="1">
    <source>
        <dbReference type="Pfam" id="PF21031"/>
    </source>
</evidence>
<organism evidence="2 3">
    <name type="scientific">Chiloscyllium punctatum</name>
    <name type="common">Brownbanded bambooshark</name>
    <name type="synonym">Hemiscyllium punctatum</name>
    <dbReference type="NCBI Taxonomy" id="137246"/>
    <lineage>
        <taxon>Eukaryota</taxon>
        <taxon>Metazoa</taxon>
        <taxon>Chordata</taxon>
        <taxon>Craniata</taxon>
        <taxon>Vertebrata</taxon>
        <taxon>Chondrichthyes</taxon>
        <taxon>Elasmobranchii</taxon>
        <taxon>Galeomorphii</taxon>
        <taxon>Galeoidea</taxon>
        <taxon>Orectolobiformes</taxon>
        <taxon>Hemiscylliidae</taxon>
        <taxon>Chiloscyllium</taxon>
    </lineage>
</organism>
<dbReference type="EMBL" id="BEZZ01030335">
    <property type="protein sequence ID" value="GCC40245.1"/>
    <property type="molecule type" value="Genomic_DNA"/>
</dbReference>
<dbReference type="Proteomes" id="UP000287033">
    <property type="component" value="Unassembled WGS sequence"/>
</dbReference>
<dbReference type="OrthoDB" id="756370at2759"/>